<protein>
    <submittedName>
        <fullName evidence="3">Uncharacterized protein</fullName>
    </submittedName>
</protein>
<dbReference type="EMBL" id="BKCJ010421177">
    <property type="protein sequence ID" value="GFA42200.1"/>
    <property type="molecule type" value="Genomic_DNA"/>
</dbReference>
<feature type="compositionally biased region" description="Polar residues" evidence="1">
    <location>
        <begin position="1"/>
        <end position="12"/>
    </location>
</feature>
<feature type="region of interest" description="Disordered" evidence="1">
    <location>
        <begin position="1"/>
        <end position="23"/>
    </location>
</feature>
<dbReference type="AlphaFoldDB" id="A0A699KY42"/>
<evidence type="ECO:0000313" key="2">
    <source>
        <dbReference type="EMBL" id="GFA42200.1"/>
    </source>
</evidence>
<accession>A0A699KY42</accession>
<dbReference type="EMBL" id="BKCJ010566280">
    <property type="protein sequence ID" value="GFB16561.1"/>
    <property type="molecule type" value="Genomic_DNA"/>
</dbReference>
<evidence type="ECO:0000256" key="1">
    <source>
        <dbReference type="SAM" id="MobiDB-lite"/>
    </source>
</evidence>
<name>A0A699KY42_TANCI</name>
<gene>
    <name evidence="2" type="ORF">Tci_614172</name>
    <name evidence="3" type="ORF">Tci_688532</name>
</gene>
<sequence>SVDGVTTSFQRSRNSRPPMLDHQDKFMMKAQHTLRGRLLASFQDLEHEGGDTRIARQHEIQG</sequence>
<organism evidence="3">
    <name type="scientific">Tanacetum cinerariifolium</name>
    <name type="common">Dalmatian daisy</name>
    <name type="synonym">Chrysanthemum cinerariifolium</name>
    <dbReference type="NCBI Taxonomy" id="118510"/>
    <lineage>
        <taxon>Eukaryota</taxon>
        <taxon>Viridiplantae</taxon>
        <taxon>Streptophyta</taxon>
        <taxon>Embryophyta</taxon>
        <taxon>Tracheophyta</taxon>
        <taxon>Spermatophyta</taxon>
        <taxon>Magnoliopsida</taxon>
        <taxon>eudicotyledons</taxon>
        <taxon>Gunneridae</taxon>
        <taxon>Pentapetalae</taxon>
        <taxon>asterids</taxon>
        <taxon>campanulids</taxon>
        <taxon>Asterales</taxon>
        <taxon>Asteraceae</taxon>
        <taxon>Asteroideae</taxon>
        <taxon>Anthemideae</taxon>
        <taxon>Anthemidinae</taxon>
        <taxon>Tanacetum</taxon>
    </lineage>
</organism>
<evidence type="ECO:0000313" key="3">
    <source>
        <dbReference type="EMBL" id="GFB16561.1"/>
    </source>
</evidence>
<proteinExistence type="predicted"/>
<comment type="caution">
    <text evidence="3">The sequence shown here is derived from an EMBL/GenBank/DDBJ whole genome shotgun (WGS) entry which is preliminary data.</text>
</comment>
<feature type="non-terminal residue" evidence="3">
    <location>
        <position position="1"/>
    </location>
</feature>
<reference evidence="3" key="1">
    <citation type="journal article" date="2019" name="Sci. Rep.">
        <title>Draft genome of Tanacetum cinerariifolium, the natural source of mosquito coil.</title>
        <authorList>
            <person name="Yamashiro T."/>
            <person name="Shiraishi A."/>
            <person name="Satake H."/>
            <person name="Nakayama K."/>
        </authorList>
    </citation>
    <scope>NUCLEOTIDE SEQUENCE</scope>
</reference>